<dbReference type="InterPro" id="IPR001623">
    <property type="entry name" value="DnaJ_domain"/>
</dbReference>
<sequence length="310" mass="35393">MLLKTPTAALQSCSPSVAALCSATLFPPASRLQHRRVGAVAPARPGQRRSYASVHDGQRVKRDKHDSSDPPRWPTSAHPTPYEIFGLARNAPYSKARYFQLAKLYHPDRHHHTSGDGISHVTKLERYRLVVAANELLSNPQKKRMYDLYGFGWENQADSQSRHREADRAWRQQPGNASMNATWEDWERWYRERDGSGGSGEKQEQIFTSNLAFMAIISTFLIIGTWGQMTRAGANSVTLLEMRDQQHVALSNELRERRNQRAGLDREARVESFLRQRELERWAYDPPGHGLPATAHEENETLDKPSRLRS</sequence>
<dbReference type="PRINTS" id="PR00625">
    <property type="entry name" value="JDOMAIN"/>
</dbReference>
<evidence type="ECO:0000313" key="5">
    <source>
        <dbReference type="Proteomes" id="UP000289323"/>
    </source>
</evidence>
<dbReference type="Pfam" id="PF00226">
    <property type="entry name" value="DnaJ"/>
    <property type="match status" value="1"/>
</dbReference>
<dbReference type="PANTHER" id="PTHR44145:SF3">
    <property type="entry name" value="DNAJ HOMOLOG SUBFAMILY A MEMBER 3, MITOCHONDRIAL"/>
    <property type="match status" value="1"/>
</dbReference>
<keyword evidence="1" id="KW-0143">Chaperone</keyword>
<dbReference type="PROSITE" id="PS00636">
    <property type="entry name" value="DNAJ_1"/>
    <property type="match status" value="1"/>
</dbReference>
<feature type="region of interest" description="Disordered" evidence="2">
    <location>
        <begin position="34"/>
        <end position="78"/>
    </location>
</feature>
<feature type="domain" description="J" evidence="3">
    <location>
        <begin position="80"/>
        <end position="150"/>
    </location>
</feature>
<dbReference type="EMBL" id="OUUZ01000013">
    <property type="protein sequence ID" value="SPQ24551.1"/>
    <property type="molecule type" value="Genomic_DNA"/>
</dbReference>
<evidence type="ECO:0000256" key="2">
    <source>
        <dbReference type="SAM" id="MobiDB-lite"/>
    </source>
</evidence>
<evidence type="ECO:0000259" key="3">
    <source>
        <dbReference type="PROSITE" id="PS50076"/>
    </source>
</evidence>
<dbReference type="SUPFAM" id="SSF46565">
    <property type="entry name" value="Chaperone J-domain"/>
    <property type="match status" value="1"/>
</dbReference>
<dbReference type="Proteomes" id="UP000289323">
    <property type="component" value="Unassembled WGS sequence"/>
</dbReference>
<dbReference type="CDD" id="cd06257">
    <property type="entry name" value="DnaJ"/>
    <property type="match status" value="1"/>
</dbReference>
<dbReference type="PROSITE" id="PS50076">
    <property type="entry name" value="DNAJ_2"/>
    <property type="match status" value="1"/>
</dbReference>
<name>A0A3S4F4T0_9PEZI</name>
<organism evidence="4 5">
    <name type="scientific">Thermothielavioides terrestris</name>
    <dbReference type="NCBI Taxonomy" id="2587410"/>
    <lineage>
        <taxon>Eukaryota</taxon>
        <taxon>Fungi</taxon>
        <taxon>Dikarya</taxon>
        <taxon>Ascomycota</taxon>
        <taxon>Pezizomycotina</taxon>
        <taxon>Sordariomycetes</taxon>
        <taxon>Sordariomycetidae</taxon>
        <taxon>Sordariales</taxon>
        <taxon>Chaetomiaceae</taxon>
        <taxon>Thermothielavioides</taxon>
    </lineage>
</organism>
<feature type="region of interest" description="Disordered" evidence="2">
    <location>
        <begin position="283"/>
        <end position="310"/>
    </location>
</feature>
<feature type="compositionally biased region" description="Basic and acidic residues" evidence="2">
    <location>
        <begin position="56"/>
        <end position="69"/>
    </location>
</feature>
<dbReference type="SMART" id="SM00271">
    <property type="entry name" value="DnaJ"/>
    <property type="match status" value="1"/>
</dbReference>
<reference evidence="4 5" key="1">
    <citation type="submission" date="2018-04" db="EMBL/GenBank/DDBJ databases">
        <authorList>
            <person name="Huttner S."/>
            <person name="Dainat J."/>
        </authorList>
    </citation>
    <scope>NUCLEOTIDE SEQUENCE [LARGE SCALE GENOMIC DNA]</scope>
</reference>
<dbReference type="InterPro" id="IPR036869">
    <property type="entry name" value="J_dom_sf"/>
</dbReference>
<gene>
    <name evidence="4" type="ORF">TT172_LOCUS6970</name>
</gene>
<evidence type="ECO:0000256" key="1">
    <source>
        <dbReference type="ARBA" id="ARBA00023186"/>
    </source>
</evidence>
<dbReference type="Gene3D" id="1.10.287.110">
    <property type="entry name" value="DnaJ domain"/>
    <property type="match status" value="1"/>
</dbReference>
<proteinExistence type="predicted"/>
<protein>
    <submittedName>
        <fullName evidence="4">997ae4c3-f94f-4028-b87e-9b1429abae20</fullName>
    </submittedName>
</protein>
<dbReference type="InterPro" id="IPR051938">
    <property type="entry name" value="Apopto_cytoskel_mod"/>
</dbReference>
<dbReference type="PANTHER" id="PTHR44145">
    <property type="entry name" value="DNAJ HOMOLOG SUBFAMILY A MEMBER 3, MITOCHONDRIAL"/>
    <property type="match status" value="1"/>
</dbReference>
<dbReference type="AlphaFoldDB" id="A0A3S4F4T0"/>
<evidence type="ECO:0000313" key="4">
    <source>
        <dbReference type="EMBL" id="SPQ24551.1"/>
    </source>
</evidence>
<feature type="compositionally biased region" description="Basic and acidic residues" evidence="2">
    <location>
        <begin position="295"/>
        <end position="310"/>
    </location>
</feature>
<dbReference type="InterPro" id="IPR018253">
    <property type="entry name" value="DnaJ_domain_CS"/>
</dbReference>
<accession>A0A3S4F4T0</accession>